<proteinExistence type="predicted"/>
<protein>
    <submittedName>
        <fullName evidence="2">Uncharacterized protein</fullName>
    </submittedName>
</protein>
<dbReference type="EMBL" id="JAMKOV010000056">
    <property type="protein sequence ID" value="KAI8034893.1"/>
    <property type="molecule type" value="Genomic_DNA"/>
</dbReference>
<evidence type="ECO:0000313" key="2">
    <source>
        <dbReference type="EMBL" id="KAI8034893.1"/>
    </source>
</evidence>
<evidence type="ECO:0000313" key="3">
    <source>
        <dbReference type="Proteomes" id="UP001059596"/>
    </source>
</evidence>
<feature type="compositionally biased region" description="Pro residues" evidence="1">
    <location>
        <begin position="208"/>
        <end position="223"/>
    </location>
</feature>
<organism evidence="2 3">
    <name type="scientific">Drosophila gunungcola</name>
    <name type="common">fruit fly</name>
    <dbReference type="NCBI Taxonomy" id="103775"/>
    <lineage>
        <taxon>Eukaryota</taxon>
        <taxon>Metazoa</taxon>
        <taxon>Ecdysozoa</taxon>
        <taxon>Arthropoda</taxon>
        <taxon>Hexapoda</taxon>
        <taxon>Insecta</taxon>
        <taxon>Pterygota</taxon>
        <taxon>Neoptera</taxon>
        <taxon>Endopterygota</taxon>
        <taxon>Diptera</taxon>
        <taxon>Brachycera</taxon>
        <taxon>Muscomorpha</taxon>
        <taxon>Ephydroidea</taxon>
        <taxon>Drosophilidae</taxon>
        <taxon>Drosophila</taxon>
        <taxon>Sophophora</taxon>
    </lineage>
</organism>
<feature type="compositionally biased region" description="Basic and acidic residues" evidence="1">
    <location>
        <begin position="95"/>
        <end position="115"/>
    </location>
</feature>
<feature type="region of interest" description="Disordered" evidence="1">
    <location>
        <begin position="1"/>
        <end position="115"/>
    </location>
</feature>
<comment type="caution">
    <text evidence="2">The sequence shown here is derived from an EMBL/GenBank/DDBJ whole genome shotgun (WGS) entry which is preliminary data.</text>
</comment>
<feature type="region of interest" description="Disordered" evidence="1">
    <location>
        <begin position="168"/>
        <end position="256"/>
    </location>
</feature>
<feature type="compositionally biased region" description="Basic and acidic residues" evidence="1">
    <location>
        <begin position="235"/>
        <end position="249"/>
    </location>
</feature>
<sequence>MSARVTRAEARRRMAAEDLAGSGPGQGRSEDRPVVRPPRTPRRIPRNRRRSEASSPEPTVSSDSDVVMVDDPTMEARRWRLRNAAGPEGSIPHGSEGRVHQDSADDDHAAEARRTEAIIAEYRRQHERRQQEAALKEAIQHKEQDARAEWEAALRTAEEEERRIWGDPILLKEVPPQAEGTPEVPMTPRYVAEPRERAADPAEEENQPPSPPPWTPARPPTPRYCPEWEEAASEEEQKGRRQQEERRQQEGSPGYARMDIPVAHVSHAIGSFEAEGRVWRQHTVTWTWPDGATVATEEEGAQVWEEPRGNCRDPRLWRTAVPRVPARVVMPTPTPTPSPLASPEVVSAQQERVELVGLPAEDVVEKGPWVWPDPVAPPRPNLKRQCSAPGVETRPAFIRQASAPDSRRWREVVEVDWPEGITEAPAVVGARRRGGKRCVLVQQGGRMFRVRVGPVGIRVFTQ</sequence>
<name>A0A9P9YDF6_9MUSC</name>
<dbReference type="AlphaFoldDB" id="A0A9P9YDF6"/>
<gene>
    <name evidence="2" type="ORF">M5D96_012331</name>
</gene>
<reference evidence="2" key="1">
    <citation type="journal article" date="2023" name="Genome Biol. Evol.">
        <title>Long-read-based Genome Assembly of Drosophila gunungcola Reveals Fewer Chemosensory Genes in Flower-breeding Species.</title>
        <authorList>
            <person name="Negi A."/>
            <person name="Liao B.Y."/>
            <person name="Yeh S.D."/>
        </authorList>
    </citation>
    <scope>NUCLEOTIDE SEQUENCE</scope>
    <source>
        <strain evidence="2">Sukarami</strain>
    </source>
</reference>
<dbReference type="Proteomes" id="UP001059596">
    <property type="component" value="Unassembled WGS sequence"/>
</dbReference>
<feature type="compositionally biased region" description="Basic and acidic residues" evidence="1">
    <location>
        <begin position="1"/>
        <end position="16"/>
    </location>
</feature>
<evidence type="ECO:0000256" key="1">
    <source>
        <dbReference type="SAM" id="MobiDB-lite"/>
    </source>
</evidence>
<feature type="compositionally biased region" description="Basic residues" evidence="1">
    <location>
        <begin position="39"/>
        <end position="49"/>
    </location>
</feature>
<keyword evidence="3" id="KW-1185">Reference proteome</keyword>
<accession>A0A9P9YDF6</accession>
<feature type="compositionally biased region" description="Low complexity" evidence="1">
    <location>
        <begin position="60"/>
        <end position="71"/>
    </location>
</feature>